<accession>S7P654</accession>
<feature type="region of interest" description="Disordered" evidence="1">
    <location>
        <begin position="26"/>
        <end position="66"/>
    </location>
</feature>
<dbReference type="EMBL" id="KE161334">
    <property type="protein sequence ID" value="EPQ03222.1"/>
    <property type="molecule type" value="Genomic_DNA"/>
</dbReference>
<protein>
    <submittedName>
        <fullName evidence="2">Uncharacterized protein</fullName>
    </submittedName>
</protein>
<organism evidence="2 3">
    <name type="scientific">Myotis brandtii</name>
    <name type="common">Brandt's bat</name>
    <dbReference type="NCBI Taxonomy" id="109478"/>
    <lineage>
        <taxon>Eukaryota</taxon>
        <taxon>Metazoa</taxon>
        <taxon>Chordata</taxon>
        <taxon>Craniata</taxon>
        <taxon>Vertebrata</taxon>
        <taxon>Euteleostomi</taxon>
        <taxon>Mammalia</taxon>
        <taxon>Eutheria</taxon>
        <taxon>Laurasiatheria</taxon>
        <taxon>Chiroptera</taxon>
        <taxon>Yangochiroptera</taxon>
        <taxon>Vespertilionidae</taxon>
        <taxon>Myotis</taxon>
    </lineage>
</organism>
<dbReference type="Proteomes" id="UP000052978">
    <property type="component" value="Unassembled WGS sequence"/>
</dbReference>
<keyword evidence="3" id="KW-1185">Reference proteome</keyword>
<evidence type="ECO:0000256" key="1">
    <source>
        <dbReference type="SAM" id="MobiDB-lite"/>
    </source>
</evidence>
<gene>
    <name evidence="2" type="ORF">D623_10035663</name>
</gene>
<reference evidence="2 3" key="1">
    <citation type="journal article" date="2013" name="Nat. Commun.">
        <title>Genome analysis reveals insights into physiology and longevity of the Brandt's bat Myotis brandtii.</title>
        <authorList>
            <person name="Seim I."/>
            <person name="Fang X."/>
            <person name="Xiong Z."/>
            <person name="Lobanov A.V."/>
            <person name="Huang Z."/>
            <person name="Ma S."/>
            <person name="Feng Y."/>
            <person name="Turanov A.A."/>
            <person name="Zhu Y."/>
            <person name="Lenz T.L."/>
            <person name="Gerashchenko M.V."/>
            <person name="Fan D."/>
            <person name="Hee Yim S."/>
            <person name="Yao X."/>
            <person name="Jordan D."/>
            <person name="Xiong Y."/>
            <person name="Ma Y."/>
            <person name="Lyapunov A.N."/>
            <person name="Chen G."/>
            <person name="Kulakova O.I."/>
            <person name="Sun Y."/>
            <person name="Lee S.G."/>
            <person name="Bronson R.T."/>
            <person name="Moskalev A.A."/>
            <person name="Sunyaev S.R."/>
            <person name="Zhang G."/>
            <person name="Krogh A."/>
            <person name="Wang J."/>
            <person name="Gladyshev V.N."/>
        </authorList>
    </citation>
    <scope>NUCLEOTIDE SEQUENCE [LARGE SCALE GENOMIC DNA]</scope>
</reference>
<dbReference type="AlphaFoldDB" id="S7P654"/>
<feature type="compositionally biased region" description="Basic residues" evidence="1">
    <location>
        <begin position="42"/>
        <end position="52"/>
    </location>
</feature>
<name>S7P654_MYOBR</name>
<proteinExistence type="predicted"/>
<evidence type="ECO:0000313" key="3">
    <source>
        <dbReference type="Proteomes" id="UP000052978"/>
    </source>
</evidence>
<evidence type="ECO:0000313" key="2">
    <source>
        <dbReference type="EMBL" id="EPQ03222.1"/>
    </source>
</evidence>
<sequence length="79" mass="9490">MEKMHLKQYLRAAAFAKRLDCCFPAAKAQQQQQRSQREPPRQPRRRRHRHQRSFPSPQPDSTRTCALRPQPWTICQDYS</sequence>